<dbReference type="Proteomes" id="UP000325466">
    <property type="component" value="Unassembled WGS sequence"/>
</dbReference>
<feature type="region of interest" description="Disordered" evidence="1">
    <location>
        <begin position="1"/>
        <end position="44"/>
    </location>
</feature>
<evidence type="ECO:0000256" key="1">
    <source>
        <dbReference type="SAM" id="MobiDB-lite"/>
    </source>
</evidence>
<proteinExistence type="predicted"/>
<organism evidence="2 3">
    <name type="scientific">Rhodococcus aetherivorans</name>
    <dbReference type="NCBI Taxonomy" id="191292"/>
    <lineage>
        <taxon>Bacteria</taxon>
        <taxon>Bacillati</taxon>
        <taxon>Actinomycetota</taxon>
        <taxon>Actinomycetes</taxon>
        <taxon>Mycobacteriales</taxon>
        <taxon>Nocardiaceae</taxon>
        <taxon>Rhodococcus</taxon>
    </lineage>
</organism>
<gene>
    <name evidence="2" type="ORF">RAJCM14343_5209</name>
</gene>
<feature type="compositionally biased region" description="Basic and acidic residues" evidence="1">
    <location>
        <begin position="34"/>
        <end position="44"/>
    </location>
</feature>
<reference evidence="2 3" key="1">
    <citation type="journal article" date="2018" name="Biodegradation">
        <title>1,4-Dioxane degradation characteristics of Rhodococcus aetherivorans JCM 14343.</title>
        <authorList>
            <person name="Inoue D."/>
            <person name="Tsunoda T."/>
            <person name="Yamamoto N."/>
            <person name="Ike M."/>
            <person name="Sei K."/>
        </authorList>
    </citation>
    <scope>NUCLEOTIDE SEQUENCE [LARGE SCALE GENOMIC DNA]</scope>
    <source>
        <strain evidence="2 3">JCM 14343</strain>
    </source>
</reference>
<accession>A0ABQ0YU37</accession>
<dbReference type="EMBL" id="BLAH01000143">
    <property type="protein sequence ID" value="GES39931.1"/>
    <property type="molecule type" value="Genomic_DNA"/>
</dbReference>
<dbReference type="RefSeq" id="WP_235194075.1">
    <property type="nucleotide sequence ID" value="NZ_BAAAYP010000044.1"/>
</dbReference>
<protein>
    <submittedName>
        <fullName evidence="2">Uncharacterized protein</fullName>
    </submittedName>
</protein>
<comment type="caution">
    <text evidence="2">The sequence shown here is derived from an EMBL/GenBank/DDBJ whole genome shotgun (WGS) entry which is preliminary data.</text>
</comment>
<keyword evidence="3" id="KW-1185">Reference proteome</keyword>
<evidence type="ECO:0000313" key="2">
    <source>
        <dbReference type="EMBL" id="GES39931.1"/>
    </source>
</evidence>
<name>A0ABQ0YU37_9NOCA</name>
<sequence length="182" mass="18999">MAEAAHDYAEVTETVQSPRQVPDGGVPGNITDSDVERRRDDTDHAAETRIDLGQEAAGLDVQPSADVVDGADMSDALEQVAVPLQKGGTDPNTLGSVLQRAGRGLAPAVGPVHGDDDVAPPLSPVDLAHLGQELLDALGAAMSAHPRSVTEILNIDREPARSTEATFVPDMKLDPGRDMAIT</sequence>
<evidence type="ECO:0000313" key="3">
    <source>
        <dbReference type="Proteomes" id="UP000325466"/>
    </source>
</evidence>